<evidence type="ECO:0000259" key="1">
    <source>
        <dbReference type="Pfam" id="PF12728"/>
    </source>
</evidence>
<organism evidence="2 3">
    <name type="scientific">Corynebacterium stercoris</name>
    <dbReference type="NCBI Taxonomy" id="2943490"/>
    <lineage>
        <taxon>Bacteria</taxon>
        <taxon>Bacillati</taxon>
        <taxon>Actinomycetota</taxon>
        <taxon>Actinomycetes</taxon>
        <taxon>Mycobacteriales</taxon>
        <taxon>Corynebacteriaceae</taxon>
        <taxon>Corynebacterium</taxon>
    </lineage>
</organism>
<accession>A0ABT1FZB9</accession>
<protein>
    <submittedName>
        <fullName evidence="2">Helix-turn-helix domain-containing protein</fullName>
    </submittedName>
</protein>
<reference evidence="2" key="1">
    <citation type="submission" date="2022-05" db="EMBL/GenBank/DDBJ databases">
        <title>Corynebacterium sp. TA-R-1 sp. nov., isolated from human feces.</title>
        <authorList>
            <person name="Shamsuzzaman M."/>
            <person name="Dahal R.H."/>
        </authorList>
    </citation>
    <scope>NUCLEOTIDE SEQUENCE</scope>
    <source>
        <strain evidence="2">TA-R-1</strain>
    </source>
</reference>
<dbReference type="RefSeq" id="WP_234947531.1">
    <property type="nucleotide sequence ID" value="NZ_JAMFTQ010000001.1"/>
</dbReference>
<feature type="domain" description="Helix-turn-helix" evidence="1">
    <location>
        <begin position="6"/>
        <end position="49"/>
    </location>
</feature>
<evidence type="ECO:0000313" key="2">
    <source>
        <dbReference type="EMBL" id="MCP1386947.1"/>
    </source>
</evidence>
<comment type="caution">
    <text evidence="2">The sequence shown here is derived from an EMBL/GenBank/DDBJ whole genome shotgun (WGS) entry which is preliminary data.</text>
</comment>
<sequence length="61" mass="6425">MTATITITEAAQLLGISRSSAYEAARTGNFPAPVLKINGRYVVPKKPLLDVLGLDELPATA</sequence>
<proteinExistence type="predicted"/>
<gene>
    <name evidence="2" type="ORF">M5J20_01890</name>
</gene>
<evidence type="ECO:0000313" key="3">
    <source>
        <dbReference type="Proteomes" id="UP001204000"/>
    </source>
</evidence>
<keyword evidence="3" id="KW-1185">Reference proteome</keyword>
<dbReference type="Pfam" id="PF12728">
    <property type="entry name" value="HTH_17"/>
    <property type="match status" value="1"/>
</dbReference>
<dbReference type="Proteomes" id="UP001204000">
    <property type="component" value="Unassembled WGS sequence"/>
</dbReference>
<name>A0ABT1FZB9_9CORY</name>
<dbReference type="EMBL" id="JAMFTQ010000001">
    <property type="protein sequence ID" value="MCP1386947.1"/>
    <property type="molecule type" value="Genomic_DNA"/>
</dbReference>
<dbReference type="InterPro" id="IPR041657">
    <property type="entry name" value="HTH_17"/>
</dbReference>